<comment type="caution">
    <text evidence="1">The sequence shown here is derived from an EMBL/GenBank/DDBJ whole genome shotgun (WGS) entry which is preliminary data.</text>
</comment>
<accession>A0ACC0XQE3</accession>
<dbReference type="EMBL" id="CM047746">
    <property type="protein sequence ID" value="KAJ0021465.1"/>
    <property type="molecule type" value="Genomic_DNA"/>
</dbReference>
<gene>
    <name evidence="1" type="ORF">Pint_31768</name>
</gene>
<organism evidence="1 2">
    <name type="scientific">Pistacia integerrima</name>
    <dbReference type="NCBI Taxonomy" id="434235"/>
    <lineage>
        <taxon>Eukaryota</taxon>
        <taxon>Viridiplantae</taxon>
        <taxon>Streptophyta</taxon>
        <taxon>Embryophyta</taxon>
        <taxon>Tracheophyta</taxon>
        <taxon>Spermatophyta</taxon>
        <taxon>Magnoliopsida</taxon>
        <taxon>eudicotyledons</taxon>
        <taxon>Gunneridae</taxon>
        <taxon>Pentapetalae</taxon>
        <taxon>rosids</taxon>
        <taxon>malvids</taxon>
        <taxon>Sapindales</taxon>
        <taxon>Anacardiaceae</taxon>
        <taxon>Pistacia</taxon>
    </lineage>
</organism>
<proteinExistence type="predicted"/>
<sequence length="94" mass="10536">MSRQTNWNRRFHASPDVATPRLALLDAATPHQTPTKYEPNPNHHFHASPKTATFRELRIKGTTTPEKVPAKIGSSAKDFVMVLTYARKAQGGFH</sequence>
<protein>
    <submittedName>
        <fullName evidence="1">Uncharacterized protein</fullName>
    </submittedName>
</protein>
<reference evidence="2" key="1">
    <citation type="journal article" date="2023" name="G3 (Bethesda)">
        <title>Genome assembly and association tests identify interacting loci associated with vigor, precocity, and sex in interspecific pistachio rootstocks.</title>
        <authorList>
            <person name="Palmer W."/>
            <person name="Jacygrad E."/>
            <person name="Sagayaradj S."/>
            <person name="Cavanaugh K."/>
            <person name="Han R."/>
            <person name="Bertier L."/>
            <person name="Beede B."/>
            <person name="Kafkas S."/>
            <person name="Golino D."/>
            <person name="Preece J."/>
            <person name="Michelmore R."/>
        </authorList>
    </citation>
    <scope>NUCLEOTIDE SEQUENCE [LARGE SCALE GENOMIC DNA]</scope>
</reference>
<evidence type="ECO:0000313" key="2">
    <source>
        <dbReference type="Proteomes" id="UP001163603"/>
    </source>
</evidence>
<evidence type="ECO:0000313" key="1">
    <source>
        <dbReference type="EMBL" id="KAJ0021465.1"/>
    </source>
</evidence>
<dbReference type="Proteomes" id="UP001163603">
    <property type="component" value="Chromosome 11"/>
</dbReference>
<name>A0ACC0XQE3_9ROSI</name>
<keyword evidence="2" id="KW-1185">Reference proteome</keyword>